<evidence type="ECO:0000313" key="3">
    <source>
        <dbReference type="Proteomes" id="UP000564644"/>
    </source>
</evidence>
<evidence type="ECO:0000313" key="2">
    <source>
        <dbReference type="EMBL" id="MBB6731164.1"/>
    </source>
</evidence>
<feature type="transmembrane region" description="Helical" evidence="1">
    <location>
        <begin position="89"/>
        <end position="110"/>
    </location>
</feature>
<gene>
    <name evidence="2" type="ORF">H7C18_09625</name>
</gene>
<comment type="caution">
    <text evidence="2">The sequence shown here is derived from an EMBL/GenBank/DDBJ whole genome shotgun (WGS) entry which is preliminary data.</text>
</comment>
<keyword evidence="1" id="KW-0812">Transmembrane</keyword>
<evidence type="ECO:0000256" key="1">
    <source>
        <dbReference type="SAM" id="Phobius"/>
    </source>
</evidence>
<keyword evidence="1" id="KW-1133">Transmembrane helix</keyword>
<feature type="transmembrane region" description="Helical" evidence="1">
    <location>
        <begin position="58"/>
        <end position="77"/>
    </location>
</feature>
<dbReference type="RefSeq" id="WP_185128799.1">
    <property type="nucleotide sequence ID" value="NZ_JACJVO010000009.1"/>
</dbReference>
<keyword evidence="1" id="KW-0472">Membrane</keyword>
<dbReference type="EMBL" id="JACJVO010000009">
    <property type="protein sequence ID" value="MBB6731164.1"/>
    <property type="molecule type" value="Genomic_DNA"/>
</dbReference>
<dbReference type="AlphaFoldDB" id="A0A7X0SJL1"/>
<protein>
    <submittedName>
        <fullName evidence="2">Uncharacterized protein</fullName>
    </submittedName>
</protein>
<feature type="transmembrane region" description="Helical" evidence="1">
    <location>
        <begin position="32"/>
        <end position="52"/>
    </location>
</feature>
<feature type="transmembrane region" description="Helical" evidence="1">
    <location>
        <begin position="116"/>
        <end position="136"/>
    </location>
</feature>
<keyword evidence="3" id="KW-1185">Reference proteome</keyword>
<name>A0A7X0SJL1_9BACL</name>
<proteinExistence type="predicted"/>
<dbReference type="Proteomes" id="UP000564644">
    <property type="component" value="Unassembled WGS sequence"/>
</dbReference>
<accession>A0A7X0SJL1</accession>
<sequence length="141" mass="15568">MIQDKEPINARNALAEIKRLERRVKLGGQGTGWLWFAMGAAIAAFGVLAPPVTTGWPANAAAAAIPVLGLITLFFAARQRVVSQVYGRLKLPITWIFCGLVAADVMFRLWTQPDRLTVWVVILGVLPALPAWYGAWRVWRS</sequence>
<reference evidence="2 3" key="1">
    <citation type="submission" date="2020-08" db="EMBL/GenBank/DDBJ databases">
        <title>Cohnella phylogeny.</title>
        <authorList>
            <person name="Dunlap C."/>
        </authorList>
    </citation>
    <scope>NUCLEOTIDE SEQUENCE [LARGE SCALE GENOMIC DNA]</scope>
    <source>
        <strain evidence="2 3">CBP 2801</strain>
    </source>
</reference>
<organism evidence="2 3">
    <name type="scientific">Cohnella zeiphila</name>
    <dbReference type="NCBI Taxonomy" id="2761120"/>
    <lineage>
        <taxon>Bacteria</taxon>
        <taxon>Bacillati</taxon>
        <taxon>Bacillota</taxon>
        <taxon>Bacilli</taxon>
        <taxon>Bacillales</taxon>
        <taxon>Paenibacillaceae</taxon>
        <taxon>Cohnella</taxon>
    </lineage>
</organism>